<dbReference type="RefSeq" id="WP_278476899.1">
    <property type="nucleotide sequence ID" value="NZ_JABZRE010000002.1"/>
</dbReference>
<protein>
    <submittedName>
        <fullName evidence="1">Uncharacterized protein</fullName>
    </submittedName>
</protein>
<organism evidence="1 2">
    <name type="scientific">Parvimonas micra</name>
    <dbReference type="NCBI Taxonomy" id="33033"/>
    <lineage>
        <taxon>Bacteria</taxon>
        <taxon>Bacillati</taxon>
        <taxon>Bacillota</taxon>
        <taxon>Tissierellia</taxon>
        <taxon>Tissierellales</taxon>
        <taxon>Peptoniphilaceae</taxon>
        <taxon>Parvimonas</taxon>
    </lineage>
</organism>
<sequence>MTEIEEVLTYLIKNEDSLPSFDGIFGYELYIDLDRKTLTLNNNSDRFVFLGYYIAYQKEELINDLLREIEREKLQREMIEKGLI</sequence>
<dbReference type="AlphaFoldDB" id="A0A930H344"/>
<proteinExistence type="predicted"/>
<evidence type="ECO:0000313" key="1">
    <source>
        <dbReference type="EMBL" id="MBF1306367.1"/>
    </source>
</evidence>
<evidence type="ECO:0000313" key="2">
    <source>
        <dbReference type="Proteomes" id="UP000758611"/>
    </source>
</evidence>
<dbReference type="Proteomes" id="UP000758611">
    <property type="component" value="Unassembled WGS sequence"/>
</dbReference>
<name>A0A930H344_9FIRM</name>
<dbReference type="EMBL" id="JABZRE010000002">
    <property type="protein sequence ID" value="MBF1306367.1"/>
    <property type="molecule type" value="Genomic_DNA"/>
</dbReference>
<gene>
    <name evidence="1" type="ORF">HXM94_01070</name>
</gene>
<reference evidence="1" key="1">
    <citation type="submission" date="2020-04" db="EMBL/GenBank/DDBJ databases">
        <title>Deep metagenomics examines the oral microbiome during advanced dental caries in children, revealing novel taxa and co-occurrences with host molecules.</title>
        <authorList>
            <person name="Baker J.L."/>
            <person name="Morton J.T."/>
            <person name="Dinis M."/>
            <person name="Alvarez R."/>
            <person name="Tran N.C."/>
            <person name="Knight R."/>
            <person name="Edlund A."/>
        </authorList>
    </citation>
    <scope>NUCLEOTIDE SEQUENCE</scope>
    <source>
        <strain evidence="1">JCVI_23_bin.11</strain>
    </source>
</reference>
<comment type="caution">
    <text evidence="1">The sequence shown here is derived from an EMBL/GenBank/DDBJ whole genome shotgun (WGS) entry which is preliminary data.</text>
</comment>
<accession>A0A930H344</accession>